<sequence>MALCSSNVLENVEESNTAVVLLSFGYSGIAVAKGGFIVIRTCHLLISNAAFEGMGSTIRY</sequence>
<reference evidence="1 2" key="1">
    <citation type="submission" date="2015-03" db="EMBL/GenBank/DDBJ databases">
        <title>Comparative genomics of Pseudomonas insights into diversity of traits involved in vanlence and defense.</title>
        <authorList>
            <person name="Qin Y."/>
        </authorList>
    </citation>
    <scope>NUCLEOTIDE SEQUENCE [LARGE SCALE GENOMIC DNA]</scope>
    <source>
        <strain evidence="1 2">H24</strain>
    </source>
</reference>
<name>A0A0F4V7C0_PSEFL</name>
<dbReference type="EMBL" id="LACH01000039">
    <property type="protein sequence ID" value="KJZ64400.1"/>
    <property type="molecule type" value="Genomic_DNA"/>
</dbReference>
<organism evidence="1 2">
    <name type="scientific">Pseudomonas fluorescens</name>
    <dbReference type="NCBI Taxonomy" id="294"/>
    <lineage>
        <taxon>Bacteria</taxon>
        <taxon>Pseudomonadati</taxon>
        <taxon>Pseudomonadota</taxon>
        <taxon>Gammaproteobacteria</taxon>
        <taxon>Pseudomonadales</taxon>
        <taxon>Pseudomonadaceae</taxon>
        <taxon>Pseudomonas</taxon>
    </lineage>
</organism>
<dbReference type="Proteomes" id="UP000033400">
    <property type="component" value="Unassembled WGS sequence"/>
</dbReference>
<proteinExistence type="predicted"/>
<gene>
    <name evidence="1" type="ORF">VD17_18210</name>
</gene>
<comment type="caution">
    <text evidence="1">The sequence shown here is derived from an EMBL/GenBank/DDBJ whole genome shotgun (WGS) entry which is preliminary data.</text>
</comment>
<dbReference type="PATRIC" id="fig|294.133.peg.3267"/>
<evidence type="ECO:0000313" key="2">
    <source>
        <dbReference type="Proteomes" id="UP000033400"/>
    </source>
</evidence>
<accession>A0A0F4V7C0</accession>
<evidence type="ECO:0000313" key="1">
    <source>
        <dbReference type="EMBL" id="KJZ64400.1"/>
    </source>
</evidence>
<protein>
    <submittedName>
        <fullName evidence="1">Uncharacterized protein</fullName>
    </submittedName>
</protein>
<dbReference type="AlphaFoldDB" id="A0A0F4V7C0"/>